<organism evidence="1">
    <name type="scientific">uncultured Chloroflexia bacterium</name>
    <dbReference type="NCBI Taxonomy" id="1672391"/>
    <lineage>
        <taxon>Bacteria</taxon>
        <taxon>Bacillati</taxon>
        <taxon>Chloroflexota</taxon>
        <taxon>Chloroflexia</taxon>
        <taxon>environmental samples</taxon>
    </lineage>
</organism>
<reference evidence="1" key="1">
    <citation type="submission" date="2020-02" db="EMBL/GenBank/DDBJ databases">
        <authorList>
            <person name="Meier V. D."/>
        </authorList>
    </citation>
    <scope>NUCLEOTIDE SEQUENCE</scope>
    <source>
        <strain evidence="1">AVDCRST_MAG26</strain>
    </source>
</reference>
<dbReference type="Gene3D" id="2.60.40.10">
    <property type="entry name" value="Immunoglobulins"/>
    <property type="match status" value="1"/>
</dbReference>
<dbReference type="AlphaFoldDB" id="A0A6J4JSN7"/>
<proteinExistence type="predicted"/>
<protein>
    <submittedName>
        <fullName evidence="1">Uncharacterized protein</fullName>
    </submittedName>
</protein>
<sequence length="167" mass="16961">MVLVGCGPGEVETAANDALATATTLVPAGAETTAEALIEDPTAQALANEALATIEAAVSDPGVQAALDEAFTGINDQVTLTQGQDLTLDALSSVPDITNYKMTVVDAPAGAEASEGQVIKEASGGNISVNPDEYGQYFTTAGDYKVRLDVTSAGNQTATHEFTVTVP</sequence>
<dbReference type="InterPro" id="IPR013783">
    <property type="entry name" value="Ig-like_fold"/>
</dbReference>
<evidence type="ECO:0000313" key="1">
    <source>
        <dbReference type="EMBL" id="CAA9286474.1"/>
    </source>
</evidence>
<name>A0A6J4JSN7_9CHLR</name>
<gene>
    <name evidence="1" type="ORF">AVDCRST_MAG26-3771</name>
</gene>
<dbReference type="EMBL" id="CADCTK010000875">
    <property type="protein sequence ID" value="CAA9286474.1"/>
    <property type="molecule type" value="Genomic_DNA"/>
</dbReference>
<accession>A0A6J4JSN7</accession>